<dbReference type="RefSeq" id="WP_010779966.1">
    <property type="nucleotide sequence ID" value="NZ_ASWH01000001.1"/>
</dbReference>
<dbReference type="EMBL" id="AJDQ01000006">
    <property type="protein sequence ID" value="EOI57335.1"/>
    <property type="molecule type" value="Genomic_DNA"/>
</dbReference>
<dbReference type="EMBL" id="ASWH01000001">
    <property type="protein sequence ID" value="EOW83091.1"/>
    <property type="molecule type" value="Genomic_DNA"/>
</dbReference>
<comment type="caution">
    <text evidence="1">The sequence shown here is derived from an EMBL/GenBank/DDBJ whole genome shotgun (WGS) entry which is preliminary data.</text>
</comment>
<reference evidence="1 3" key="1">
    <citation type="submission" date="2013-02" db="EMBL/GenBank/DDBJ databases">
        <title>The Genome Sequence of Enterococcus gilvus ATCC BAA-350.</title>
        <authorList>
            <consortium name="The Broad Institute Genome Sequencing Platform"/>
            <consortium name="The Broad Institute Genome Sequencing Center for Infectious Disease"/>
            <person name="Earl A.M."/>
            <person name="Gilmore M.S."/>
            <person name="Lebreton F."/>
            <person name="Walker B."/>
            <person name="Young S.K."/>
            <person name="Zeng Q."/>
            <person name="Gargeya S."/>
            <person name="Fitzgerald M."/>
            <person name="Haas B."/>
            <person name="Abouelleil A."/>
            <person name="Alvarado L."/>
            <person name="Arachchi H.M."/>
            <person name="Berlin A.M."/>
            <person name="Chapman S.B."/>
            <person name="Dewar J."/>
            <person name="Goldberg J."/>
            <person name="Griggs A."/>
            <person name="Gujja S."/>
            <person name="Hansen M."/>
            <person name="Howarth C."/>
            <person name="Imamovic A."/>
            <person name="Larimer J."/>
            <person name="McCowan C."/>
            <person name="Murphy C."/>
            <person name="Neiman D."/>
            <person name="Pearson M."/>
            <person name="Priest M."/>
            <person name="Roberts A."/>
            <person name="Saif S."/>
            <person name="Shea T."/>
            <person name="Sisk P."/>
            <person name="Sykes S."/>
            <person name="Wortman J."/>
            <person name="Nusbaum C."/>
            <person name="Birren B."/>
        </authorList>
    </citation>
    <scope>NUCLEOTIDE SEQUENCE [LARGE SCALE GENOMIC DNA]</scope>
    <source>
        <strain evidence="1 3">ATCC BAA-350</strain>
    </source>
</reference>
<evidence type="ECO:0000313" key="3">
    <source>
        <dbReference type="Proteomes" id="UP000013750"/>
    </source>
</evidence>
<name>R2VHM6_9ENTE</name>
<organism evidence="1 3">
    <name type="scientific">Enterococcus gilvus ATCC BAA-350</name>
    <dbReference type="NCBI Taxonomy" id="1158614"/>
    <lineage>
        <taxon>Bacteria</taxon>
        <taxon>Bacillati</taxon>
        <taxon>Bacillota</taxon>
        <taxon>Bacilli</taxon>
        <taxon>Lactobacillales</taxon>
        <taxon>Enterococcaceae</taxon>
        <taxon>Enterococcus</taxon>
    </lineage>
</organism>
<dbReference type="AlphaFoldDB" id="R2VHM6"/>
<evidence type="ECO:0008006" key="5">
    <source>
        <dbReference type="Google" id="ProtNLM"/>
    </source>
</evidence>
<accession>R2VHM6</accession>
<dbReference type="eggNOG" id="COG4722">
    <property type="taxonomic scope" value="Bacteria"/>
</dbReference>
<dbReference type="Proteomes" id="UP000013750">
    <property type="component" value="Unassembled WGS sequence"/>
</dbReference>
<keyword evidence="4" id="KW-1185">Reference proteome</keyword>
<proteinExistence type="predicted"/>
<dbReference type="Proteomes" id="UP000014160">
    <property type="component" value="Unassembled WGS sequence"/>
</dbReference>
<evidence type="ECO:0000313" key="2">
    <source>
        <dbReference type="EMBL" id="EOW83091.1"/>
    </source>
</evidence>
<dbReference type="PATRIC" id="fig|1158614.3.peg.1560"/>
<dbReference type="OrthoDB" id="2734969at2"/>
<dbReference type="HOGENOM" id="CLU_091718_3_1_9"/>
<reference evidence="2 4" key="2">
    <citation type="submission" date="2013-03" db="EMBL/GenBank/DDBJ databases">
        <title>The Genome Sequence of Enterococcus gilvus ATCC BAA-350 (PacBio/Illumina hybrid assembly).</title>
        <authorList>
            <consortium name="The Broad Institute Genomics Platform"/>
            <consortium name="The Broad Institute Genome Sequencing Center for Infectious Disease"/>
            <person name="Earl A."/>
            <person name="Russ C."/>
            <person name="Gilmore M."/>
            <person name="Surin D."/>
            <person name="Walker B."/>
            <person name="Young S."/>
            <person name="Zeng Q."/>
            <person name="Gargeya S."/>
            <person name="Fitzgerald M."/>
            <person name="Haas B."/>
            <person name="Abouelleil A."/>
            <person name="Allen A.W."/>
            <person name="Alvarado L."/>
            <person name="Arachchi H.M."/>
            <person name="Berlin A.M."/>
            <person name="Chapman S.B."/>
            <person name="Gainer-Dewar J."/>
            <person name="Goldberg J."/>
            <person name="Griggs A."/>
            <person name="Gujja S."/>
            <person name="Hansen M."/>
            <person name="Howarth C."/>
            <person name="Imamovic A."/>
            <person name="Ireland A."/>
            <person name="Larimer J."/>
            <person name="McCowan C."/>
            <person name="Murphy C."/>
            <person name="Pearson M."/>
            <person name="Poon T.W."/>
            <person name="Priest M."/>
            <person name="Roberts A."/>
            <person name="Saif S."/>
            <person name="Shea T."/>
            <person name="Sisk P."/>
            <person name="Sykes S."/>
            <person name="Wortman J."/>
            <person name="Nusbaum C."/>
            <person name="Birren B."/>
        </authorList>
    </citation>
    <scope>NUCLEOTIDE SEQUENCE [LARGE SCALE GENOMIC DNA]</scope>
    <source>
        <strain evidence="2 4">ATCC BAA-350</strain>
    </source>
</reference>
<protein>
    <recommendedName>
        <fullName evidence="5">Phage tail protein</fullName>
    </recommendedName>
</protein>
<evidence type="ECO:0000313" key="4">
    <source>
        <dbReference type="Proteomes" id="UP000014160"/>
    </source>
</evidence>
<gene>
    <name evidence="2" type="ORF">I592_02418</name>
    <name evidence="1" type="ORF">UKC_01549</name>
</gene>
<evidence type="ECO:0000313" key="1">
    <source>
        <dbReference type="EMBL" id="EOI57335.1"/>
    </source>
</evidence>
<dbReference type="Gene3D" id="2.40.30.200">
    <property type="match status" value="1"/>
</dbReference>
<sequence length="247" mass="28654">MITKRGQFFINGKHSSEFNVFMRNRPVSSSAGRVIELRDREGSDSIIIDKAYYKNVERKIDCYYKAPSIGDVQEWEDRITAWLDMGSYSDFITYYDEQYIYQAIVTDPPEFKGTRKTGNIVPFEFGVSLRPFKENRLGRQPILLNSTPFKITNEQKYPSKPLIKLTGSGDASFFVNNEEFKLKGLDTELIIDSALEESYRKLGGAIEHQDQVTTFLDFPELKPGENIITWSSRIKSFELTPRWRRKV</sequence>